<name>A0ABP8UQ37_9ACTN</name>
<comment type="caution">
    <text evidence="1">The sequence shown here is derived from an EMBL/GenBank/DDBJ whole genome shotgun (WGS) entry which is preliminary data.</text>
</comment>
<evidence type="ECO:0008006" key="3">
    <source>
        <dbReference type="Google" id="ProtNLM"/>
    </source>
</evidence>
<dbReference type="EMBL" id="BAABHK010000016">
    <property type="protein sequence ID" value="GAA4635854.1"/>
    <property type="molecule type" value="Genomic_DNA"/>
</dbReference>
<keyword evidence="2" id="KW-1185">Reference proteome</keyword>
<reference evidence="2" key="1">
    <citation type="journal article" date="2019" name="Int. J. Syst. Evol. Microbiol.">
        <title>The Global Catalogue of Microorganisms (GCM) 10K type strain sequencing project: providing services to taxonomists for standard genome sequencing and annotation.</title>
        <authorList>
            <consortium name="The Broad Institute Genomics Platform"/>
            <consortium name="The Broad Institute Genome Sequencing Center for Infectious Disease"/>
            <person name="Wu L."/>
            <person name="Ma J."/>
        </authorList>
    </citation>
    <scope>NUCLEOTIDE SEQUENCE [LARGE SCALE GENOMIC DNA]</scope>
    <source>
        <strain evidence="2">JCM 17939</strain>
    </source>
</reference>
<sequence length="274" mass="29328">MHEIGTFAAALNGDDVALRRLAEPDGVVCVAAELSSVFLVETAVDGTEAGTLAVVGGDGGGTVSVVPLPRSFQVDRIGHDGEHFVLTSADGRSVRGTPQQFTAPKLLPREHNPSYEEQLEECFLATHLLPGGRSRPGTSAPIGPTLDGSHIDDMTQGPVVVSAAGQELWVSFDGSGPEKVAELRPHARRLVAAFDRIRRDGIDFLWATGADGDEPDEEKARFAAGMLPDSLVVYRSGDFEVHFDDVDGRYFPEGYWPAVLYRADMTPVAVTVES</sequence>
<proteinExistence type="predicted"/>
<organism evidence="1 2">
    <name type="scientific">Actinoallomurus vinaceus</name>
    <dbReference type="NCBI Taxonomy" id="1080074"/>
    <lineage>
        <taxon>Bacteria</taxon>
        <taxon>Bacillati</taxon>
        <taxon>Actinomycetota</taxon>
        <taxon>Actinomycetes</taxon>
        <taxon>Streptosporangiales</taxon>
        <taxon>Thermomonosporaceae</taxon>
        <taxon>Actinoallomurus</taxon>
    </lineage>
</organism>
<dbReference type="Proteomes" id="UP001501442">
    <property type="component" value="Unassembled WGS sequence"/>
</dbReference>
<evidence type="ECO:0000313" key="1">
    <source>
        <dbReference type="EMBL" id="GAA4635854.1"/>
    </source>
</evidence>
<evidence type="ECO:0000313" key="2">
    <source>
        <dbReference type="Proteomes" id="UP001501442"/>
    </source>
</evidence>
<accession>A0ABP8UQ37</accession>
<gene>
    <name evidence="1" type="ORF">GCM10023196_083180</name>
</gene>
<protein>
    <recommendedName>
        <fullName evidence="3">DUF3298 domain-containing protein</fullName>
    </recommendedName>
</protein>